<protein>
    <submittedName>
        <fullName evidence="1">Uncharacterized protein</fullName>
    </submittedName>
</protein>
<evidence type="ECO:0000313" key="1">
    <source>
        <dbReference type="EMBL" id="DAB37959.1"/>
    </source>
</evidence>
<dbReference type="EMBL" id="DLUI01000120">
    <property type="protein sequence ID" value="DAB37959.1"/>
    <property type="molecule type" value="Genomic_DNA"/>
</dbReference>
<sequence>MTAVRTVYRDMPKTLTIPLELQHRAVEVIMIPLEEEKSGDDFKSWLCGMPEEVDEKVFERQ</sequence>
<gene>
    <name evidence="1" type="ORF">CFH83_08365</name>
</gene>
<comment type="caution">
    <text evidence="1">The sequence shown here is derived from an EMBL/GenBank/DDBJ whole genome shotgun (WGS) entry which is preliminary data.</text>
</comment>
<name>A0A2D3WLH6_9BACT</name>
<proteinExistence type="predicted"/>
<accession>A0A2D3WLH6</accession>
<dbReference type="Proteomes" id="UP000228859">
    <property type="component" value="Unassembled WGS sequence"/>
</dbReference>
<dbReference type="RefSeq" id="WP_303663103.1">
    <property type="nucleotide sequence ID" value="NZ_DLUI01000120.1"/>
</dbReference>
<evidence type="ECO:0000313" key="2">
    <source>
        <dbReference type="Proteomes" id="UP000228859"/>
    </source>
</evidence>
<organism evidence="1 2">
    <name type="scientific">Sulfuricurvum kujiense</name>
    <dbReference type="NCBI Taxonomy" id="148813"/>
    <lineage>
        <taxon>Bacteria</taxon>
        <taxon>Pseudomonadati</taxon>
        <taxon>Campylobacterota</taxon>
        <taxon>Epsilonproteobacteria</taxon>
        <taxon>Campylobacterales</taxon>
        <taxon>Sulfurimonadaceae</taxon>
        <taxon>Sulfuricurvum</taxon>
    </lineage>
</organism>
<reference evidence="1 2" key="1">
    <citation type="journal article" date="2017" name="Front. Microbiol.">
        <title>Comparative Genomic Analysis of the Class Epsilonproteobacteria and Proposed Reclassification to Epsilonbacteraeota (phyl. nov.).</title>
        <authorList>
            <person name="Waite D.W."/>
            <person name="Vanwonterghem I."/>
            <person name="Rinke C."/>
            <person name="Parks D.H."/>
            <person name="Zhang Y."/>
            <person name="Takai K."/>
            <person name="Sievert S.M."/>
            <person name="Simon J."/>
            <person name="Campbell B.J."/>
            <person name="Hanson T.E."/>
            <person name="Woyke T."/>
            <person name="Klotz M.G."/>
            <person name="Hugenholtz P."/>
        </authorList>
    </citation>
    <scope>NUCLEOTIDE SEQUENCE [LARGE SCALE GENOMIC DNA]</scope>
    <source>
        <strain evidence="1">UBA12443</strain>
    </source>
</reference>
<dbReference type="AlphaFoldDB" id="A0A2D3WLH6"/>